<evidence type="ECO:0000256" key="1">
    <source>
        <dbReference type="ARBA" id="ARBA00022729"/>
    </source>
</evidence>
<protein>
    <submittedName>
        <fullName evidence="4">Uncharacterized protein</fullName>
    </submittedName>
</protein>
<dbReference type="InterPro" id="IPR013517">
    <property type="entry name" value="FG-GAP"/>
</dbReference>
<dbReference type="PANTHER" id="PTHR46580:SF4">
    <property type="entry name" value="ATP_GTP-BINDING PROTEIN"/>
    <property type="match status" value="1"/>
</dbReference>
<dbReference type="Pfam" id="PF13517">
    <property type="entry name" value="FG-GAP_3"/>
    <property type="match status" value="9"/>
</dbReference>
<dbReference type="SMART" id="SM00191">
    <property type="entry name" value="Int_alpha"/>
    <property type="match status" value="7"/>
</dbReference>
<dbReference type="EMBL" id="CAJOBB010006790">
    <property type="protein sequence ID" value="CAF4170567.1"/>
    <property type="molecule type" value="Genomic_DNA"/>
</dbReference>
<comment type="caution">
    <text evidence="4">The sequence shown here is derived from an EMBL/GenBank/DDBJ whole genome shotgun (WGS) entry which is preliminary data.</text>
</comment>
<keyword evidence="3" id="KW-0325">Glycoprotein</keyword>
<dbReference type="Gene3D" id="2.130.10.130">
    <property type="entry name" value="Integrin alpha, N-terminal"/>
    <property type="match status" value="6"/>
</dbReference>
<dbReference type="PANTHER" id="PTHR46580">
    <property type="entry name" value="SENSOR KINASE-RELATED"/>
    <property type="match status" value="1"/>
</dbReference>
<name>A0A819Z9H9_9BILA</name>
<evidence type="ECO:0000313" key="4">
    <source>
        <dbReference type="EMBL" id="CAF4170567.1"/>
    </source>
</evidence>
<dbReference type="SUPFAM" id="SSF69318">
    <property type="entry name" value="Integrin alpha N-terminal domain"/>
    <property type="match status" value="4"/>
</dbReference>
<accession>A0A819Z9H9</accession>
<dbReference type="InterPro" id="IPR028994">
    <property type="entry name" value="Integrin_alpha_N"/>
</dbReference>
<dbReference type="InterPro" id="IPR013519">
    <property type="entry name" value="Int_alpha_beta-p"/>
</dbReference>
<organism evidence="4 5">
    <name type="scientific">Adineta steineri</name>
    <dbReference type="NCBI Taxonomy" id="433720"/>
    <lineage>
        <taxon>Eukaryota</taxon>
        <taxon>Metazoa</taxon>
        <taxon>Spiralia</taxon>
        <taxon>Gnathifera</taxon>
        <taxon>Rotifera</taxon>
        <taxon>Eurotatoria</taxon>
        <taxon>Bdelloidea</taxon>
        <taxon>Adinetida</taxon>
        <taxon>Adinetidae</taxon>
        <taxon>Adineta</taxon>
    </lineage>
</organism>
<evidence type="ECO:0000256" key="2">
    <source>
        <dbReference type="ARBA" id="ARBA00022737"/>
    </source>
</evidence>
<dbReference type="Proteomes" id="UP000663868">
    <property type="component" value="Unassembled WGS sequence"/>
</dbReference>
<dbReference type="Gene3D" id="2.30.30.100">
    <property type="match status" value="1"/>
</dbReference>
<sequence length="1189" mass="125677">MDDANNIGILYGYDNGSFSLQSTLPTGNNSGPQDVTIADIDKDGHLDIVCANYNGGSVGIFFGYGKGNFSIQKIYSLGNGSYPYSIVVSDLNNDGQSDIIVPNSGIGNVVILSGYDNSTFTSQQTYPTKGLSNPQSIAVGDVNNDNRLDVIVVNYLGNNVDIFLGFDNGTFTSHASYTTGASSNPHSVAIGHFNNDKWLDIVVANSGSNNIGVFLGYGNATFSSQTTYSTGDSSQPYAVAIADFNNDKRLDIVVANFGTNNLGIFYGNNDGTFSSQQTMSTGLSSSPRYVVVGDFNNDSRWDIAAINYDGSNLGIFLGYGNRNFSTQTIYPIGLGAGPYSAAVGDLNNDGIQDIVVTVFYSRAAVIFLGYGNGTFANVASYSTGSGSHPVIVAIGDLNNDNRMDIAVGNCYTDNVIIFIGTGDGKFSYDNSYSADKNACPSSIALGDFNNDTVMDIVVANYGTNVIGVFLGTTYITGILEDAYSTGSSPHPQGVAIDDFNNDDQLDIIIVNGGLGNVGVLLGHTNGTFPLQTMFSVGDLSYPTSVVIANVNNDTELDIIVANSATESIGILYGYGNGSFADVEIFATGSGTIPQSIVVGDFNNDKKLDIVVASTGIASVFIFLRYDPGAFRSQILYSTGTNSVPLFVTTGDFNRDGCLDFAVANSGTGNVGVFIGLSNNTFSSQTTYPIGSRANPQSILNADLNKDACLDLVVCNLWGNYISVFLGRCDGTFLNQTNYQTGDGSGPYNAVVGDFNNDTQLDIVAILMFTNQIGFFYGYGNGIFSNVTTFSAETNSYPVLVAVAVADLNYDDRLDVVVAYFATGYVSIFHGFGNGTFSKSIKYYTGINSLPSLIVIDDLNKDGRLDIVVANSGTDNVGIFFGNNNGTFSNMIALQTGSGSAPSAVAIVDINNDAQLDIVVANYGNNQLGVLLGCVNGTFFSQLTYSTGDSSQPYYLTVGDFNNDNRMDVVVVNSGNNNLGVFFGYVSDSFLSAPTYLSEPSSHPTSIARADFNNDTRMDVVVTNNGTNNIMILFGSGYGTFISQMTYSTGVGSQPSSVAVGDFNKDGRLDIVVTNSGTNNIVVFLGNNTSSFSNPMTYSTGLRSQPNAVAIVDFDNDGQLDIAVASYGANSMGVFLGYGNGSFMNQLIFPTGFGSHPTALATGDINKDKLTDIVAVNNGYGNIDILMKIC</sequence>
<evidence type="ECO:0000256" key="3">
    <source>
        <dbReference type="ARBA" id="ARBA00023180"/>
    </source>
</evidence>
<proteinExistence type="predicted"/>
<evidence type="ECO:0000313" key="5">
    <source>
        <dbReference type="Proteomes" id="UP000663868"/>
    </source>
</evidence>
<dbReference type="AlphaFoldDB" id="A0A819Z9H9"/>
<keyword evidence="1" id="KW-0732">Signal</keyword>
<reference evidence="4" key="1">
    <citation type="submission" date="2021-02" db="EMBL/GenBank/DDBJ databases">
        <authorList>
            <person name="Nowell W R."/>
        </authorList>
    </citation>
    <scope>NUCLEOTIDE SEQUENCE</scope>
</reference>
<keyword evidence="2" id="KW-0677">Repeat</keyword>
<gene>
    <name evidence="4" type="ORF">KXQ929_LOCUS38366</name>
</gene>